<dbReference type="Pfam" id="PF00561">
    <property type="entry name" value="Abhydrolase_1"/>
    <property type="match status" value="1"/>
</dbReference>
<dbReference type="Proteomes" id="UP000632498">
    <property type="component" value="Unassembled WGS sequence"/>
</dbReference>
<dbReference type="Gene3D" id="3.40.50.1820">
    <property type="entry name" value="alpha/beta hydrolase"/>
    <property type="match status" value="1"/>
</dbReference>
<dbReference type="InterPro" id="IPR051321">
    <property type="entry name" value="PHA/PHB_synthase"/>
</dbReference>
<name>A0A917C1Q1_9PROT</name>
<protein>
    <submittedName>
        <fullName evidence="2">Alpha/beta hydrolase</fullName>
    </submittedName>
</protein>
<organism evidence="2 3">
    <name type="scientific">Terasakiella brassicae</name>
    <dbReference type="NCBI Taxonomy" id="1634917"/>
    <lineage>
        <taxon>Bacteria</taxon>
        <taxon>Pseudomonadati</taxon>
        <taxon>Pseudomonadota</taxon>
        <taxon>Alphaproteobacteria</taxon>
        <taxon>Rhodospirillales</taxon>
        <taxon>Terasakiellaceae</taxon>
        <taxon>Terasakiella</taxon>
    </lineage>
</organism>
<accession>A0A917C1Q1</accession>
<dbReference type="InterPro" id="IPR029058">
    <property type="entry name" value="AB_hydrolase_fold"/>
</dbReference>
<dbReference type="InterPro" id="IPR000073">
    <property type="entry name" value="AB_hydrolase_1"/>
</dbReference>
<reference evidence="2" key="1">
    <citation type="journal article" date="2014" name="Int. J. Syst. Evol. Microbiol.">
        <title>Complete genome sequence of Corynebacterium casei LMG S-19264T (=DSM 44701T), isolated from a smear-ripened cheese.</title>
        <authorList>
            <consortium name="US DOE Joint Genome Institute (JGI-PGF)"/>
            <person name="Walter F."/>
            <person name="Albersmeier A."/>
            <person name="Kalinowski J."/>
            <person name="Ruckert C."/>
        </authorList>
    </citation>
    <scope>NUCLEOTIDE SEQUENCE</scope>
    <source>
        <strain evidence="2">CGMCC 1.15254</strain>
    </source>
</reference>
<sequence>MKIQAESLTDQISAYPEDSFRAALDAEAFLRAQHFLAGVRAYHKHPYERCLSEAPVLWQDGASRLLDYGGPDNGPVVLAVPSLINKAYILDLSEKRSLMRSLANKGIRCFLLDWGEPGAAEKQFTLEDYILERLNNAVTEIYRQCNRPVTLIGYCMGGVLCTALAALEPDKIDRLALLATPWDFHAGSSRHAHIMRCAQPQLESLIQTLGLLPVDMIQSLFAAIDPYQILQKFMEFSKMDPASRTAEKFVAMEDWINDGVPLVGNVARECLFGWYIDNKPGRGVWEIDGHFIDPREIHHPTYLVIPQNDRIVPPESAHALAQKLPNRQVKTVKAGHIGMMTGRNAQRGLYTPLAKWLLTQEK</sequence>
<keyword evidence="2" id="KW-0378">Hydrolase</keyword>
<evidence type="ECO:0000313" key="3">
    <source>
        <dbReference type="Proteomes" id="UP000632498"/>
    </source>
</evidence>
<evidence type="ECO:0000259" key="1">
    <source>
        <dbReference type="Pfam" id="PF00561"/>
    </source>
</evidence>
<feature type="domain" description="AB hydrolase-1" evidence="1">
    <location>
        <begin position="91"/>
        <end position="342"/>
    </location>
</feature>
<dbReference type="GO" id="GO:0016787">
    <property type="term" value="F:hydrolase activity"/>
    <property type="evidence" value="ECO:0007669"/>
    <property type="project" value="UniProtKB-KW"/>
</dbReference>
<keyword evidence="3" id="KW-1185">Reference proteome</keyword>
<dbReference type="AlphaFoldDB" id="A0A917C1Q1"/>
<evidence type="ECO:0000313" key="2">
    <source>
        <dbReference type="EMBL" id="GGF67985.1"/>
    </source>
</evidence>
<proteinExistence type="predicted"/>
<dbReference type="SUPFAM" id="SSF53474">
    <property type="entry name" value="alpha/beta-Hydrolases"/>
    <property type="match status" value="1"/>
</dbReference>
<gene>
    <name evidence="2" type="ORF">GCM10011332_22690</name>
</gene>
<dbReference type="EMBL" id="BMHV01000016">
    <property type="protein sequence ID" value="GGF67985.1"/>
    <property type="molecule type" value="Genomic_DNA"/>
</dbReference>
<reference evidence="2" key="2">
    <citation type="submission" date="2020-09" db="EMBL/GenBank/DDBJ databases">
        <authorList>
            <person name="Sun Q."/>
            <person name="Zhou Y."/>
        </authorList>
    </citation>
    <scope>NUCLEOTIDE SEQUENCE</scope>
    <source>
        <strain evidence="2">CGMCC 1.15254</strain>
    </source>
</reference>
<comment type="caution">
    <text evidence="2">The sequence shown here is derived from an EMBL/GenBank/DDBJ whole genome shotgun (WGS) entry which is preliminary data.</text>
</comment>
<dbReference type="PANTHER" id="PTHR36837:SF2">
    <property type="entry name" value="POLY(3-HYDROXYALKANOATE) POLYMERASE SUBUNIT PHAC"/>
    <property type="match status" value="1"/>
</dbReference>
<dbReference type="PANTHER" id="PTHR36837">
    <property type="entry name" value="POLY(3-HYDROXYALKANOATE) POLYMERASE SUBUNIT PHAC"/>
    <property type="match status" value="1"/>
</dbReference>